<feature type="transmembrane region" description="Helical" evidence="1">
    <location>
        <begin position="121"/>
        <end position="144"/>
    </location>
</feature>
<name>A0AAW1X0A4_RUBAR</name>
<sequence length="148" mass="15823">MYSPLADATAQGLVEIPYRQSQNSCSIFCSCSSHSPTSPFTAWRLLVSLLLYTWHSVISSVHFTLCGISSLVSLFSNQTSRAGGFGSTTSAQLGGHLEVLRALKGTVKEYLEVSLGYGPGMIGVSVAVLLGFNVLFFGIFSFSIKALE</sequence>
<gene>
    <name evidence="2" type="ORF">M0R45_027370</name>
</gene>
<dbReference type="AlphaFoldDB" id="A0AAW1X0A4"/>
<keyword evidence="1" id="KW-0812">Transmembrane</keyword>
<evidence type="ECO:0000313" key="2">
    <source>
        <dbReference type="EMBL" id="KAK9930331.1"/>
    </source>
</evidence>
<protein>
    <submittedName>
        <fullName evidence="2">Uncharacterized protein</fullName>
    </submittedName>
</protein>
<keyword evidence="1" id="KW-1133">Transmembrane helix</keyword>
<keyword evidence="1" id="KW-0472">Membrane</keyword>
<accession>A0AAW1X0A4</accession>
<keyword evidence="3" id="KW-1185">Reference proteome</keyword>
<comment type="caution">
    <text evidence="2">The sequence shown here is derived from an EMBL/GenBank/DDBJ whole genome shotgun (WGS) entry which is preliminary data.</text>
</comment>
<reference evidence="2 3" key="1">
    <citation type="journal article" date="2023" name="G3 (Bethesda)">
        <title>A chromosome-length genome assembly and annotation of blackberry (Rubus argutus, cv. 'Hillquist').</title>
        <authorList>
            <person name="Bruna T."/>
            <person name="Aryal R."/>
            <person name="Dudchenko O."/>
            <person name="Sargent D.J."/>
            <person name="Mead D."/>
            <person name="Buti M."/>
            <person name="Cavallini A."/>
            <person name="Hytonen T."/>
            <person name="Andres J."/>
            <person name="Pham M."/>
            <person name="Weisz D."/>
            <person name="Mascagni F."/>
            <person name="Usai G."/>
            <person name="Natali L."/>
            <person name="Bassil N."/>
            <person name="Fernandez G.E."/>
            <person name="Lomsadze A."/>
            <person name="Armour M."/>
            <person name="Olukolu B."/>
            <person name="Poorten T."/>
            <person name="Britton C."/>
            <person name="Davik J."/>
            <person name="Ashrafi H."/>
            <person name="Aiden E.L."/>
            <person name="Borodovsky M."/>
            <person name="Worthington M."/>
        </authorList>
    </citation>
    <scope>NUCLEOTIDE SEQUENCE [LARGE SCALE GENOMIC DNA]</scope>
    <source>
        <strain evidence="2">PI 553951</strain>
    </source>
</reference>
<dbReference type="Proteomes" id="UP001457282">
    <property type="component" value="Unassembled WGS sequence"/>
</dbReference>
<proteinExistence type="predicted"/>
<evidence type="ECO:0000256" key="1">
    <source>
        <dbReference type="SAM" id="Phobius"/>
    </source>
</evidence>
<organism evidence="2 3">
    <name type="scientific">Rubus argutus</name>
    <name type="common">Southern blackberry</name>
    <dbReference type="NCBI Taxonomy" id="59490"/>
    <lineage>
        <taxon>Eukaryota</taxon>
        <taxon>Viridiplantae</taxon>
        <taxon>Streptophyta</taxon>
        <taxon>Embryophyta</taxon>
        <taxon>Tracheophyta</taxon>
        <taxon>Spermatophyta</taxon>
        <taxon>Magnoliopsida</taxon>
        <taxon>eudicotyledons</taxon>
        <taxon>Gunneridae</taxon>
        <taxon>Pentapetalae</taxon>
        <taxon>rosids</taxon>
        <taxon>fabids</taxon>
        <taxon>Rosales</taxon>
        <taxon>Rosaceae</taxon>
        <taxon>Rosoideae</taxon>
        <taxon>Rosoideae incertae sedis</taxon>
        <taxon>Rubus</taxon>
    </lineage>
</organism>
<evidence type="ECO:0000313" key="3">
    <source>
        <dbReference type="Proteomes" id="UP001457282"/>
    </source>
</evidence>
<dbReference type="EMBL" id="JBEDUW010000005">
    <property type="protein sequence ID" value="KAK9930331.1"/>
    <property type="molecule type" value="Genomic_DNA"/>
</dbReference>